<dbReference type="SMART" id="SM00239">
    <property type="entry name" value="C2"/>
    <property type="match status" value="1"/>
</dbReference>
<dbReference type="EMBL" id="OC945772">
    <property type="protein sequence ID" value="CAD7663123.1"/>
    <property type="molecule type" value="Genomic_DNA"/>
</dbReference>
<feature type="domain" description="C2" evidence="1">
    <location>
        <begin position="1"/>
        <end position="125"/>
    </location>
</feature>
<gene>
    <name evidence="2" type="ORF">ONB1V03_LOCUS19683</name>
</gene>
<dbReference type="InterPro" id="IPR000008">
    <property type="entry name" value="C2_dom"/>
</dbReference>
<evidence type="ECO:0000259" key="1">
    <source>
        <dbReference type="PROSITE" id="PS50004"/>
    </source>
</evidence>
<dbReference type="PROSITE" id="PS50004">
    <property type="entry name" value="C2"/>
    <property type="match status" value="1"/>
</dbReference>
<dbReference type="OrthoDB" id="423283at2759"/>
<organism evidence="2">
    <name type="scientific">Oppiella nova</name>
    <dbReference type="NCBI Taxonomy" id="334625"/>
    <lineage>
        <taxon>Eukaryota</taxon>
        <taxon>Metazoa</taxon>
        <taxon>Ecdysozoa</taxon>
        <taxon>Arthropoda</taxon>
        <taxon>Chelicerata</taxon>
        <taxon>Arachnida</taxon>
        <taxon>Acari</taxon>
        <taxon>Acariformes</taxon>
        <taxon>Sarcoptiformes</taxon>
        <taxon>Oribatida</taxon>
        <taxon>Brachypylina</taxon>
        <taxon>Oppioidea</taxon>
        <taxon>Oppiidae</taxon>
        <taxon>Oppiella</taxon>
    </lineage>
</organism>
<name>A0A7R9MMS1_9ACAR</name>
<feature type="non-terminal residue" evidence="2">
    <location>
        <position position="125"/>
    </location>
</feature>
<reference evidence="2" key="1">
    <citation type="submission" date="2020-11" db="EMBL/GenBank/DDBJ databases">
        <authorList>
            <person name="Tran Van P."/>
        </authorList>
    </citation>
    <scope>NUCLEOTIDE SEQUENCE</scope>
</reference>
<dbReference type="SUPFAM" id="SSF49562">
    <property type="entry name" value="C2 domain (Calcium/lipid-binding domain, CaLB)"/>
    <property type="match status" value="1"/>
</dbReference>
<proteinExistence type="predicted"/>
<dbReference type="Proteomes" id="UP000728032">
    <property type="component" value="Unassembled WGS sequence"/>
</dbReference>
<dbReference type="Pfam" id="PF00168">
    <property type="entry name" value="C2"/>
    <property type="match status" value="1"/>
</dbReference>
<protein>
    <recommendedName>
        <fullName evidence="1">C2 domain-containing protein</fullName>
    </recommendedName>
</protein>
<dbReference type="InterPro" id="IPR035892">
    <property type="entry name" value="C2_domain_sf"/>
</dbReference>
<accession>A0A7R9MMS1</accession>
<sequence length="125" mass="13836">MSDLLFELNLTVSSAKLSGTTAFFKPDPYVEIVVDGGTPNMDLSGTTAFFKPDPYVEVVVDGGTPNKTDYNKSTYNPKWDEVVPLLVSPYSFIHLRVFNHNSIKRDALLGEATIDIYDLLTRNSG</sequence>
<evidence type="ECO:0000313" key="3">
    <source>
        <dbReference type="Proteomes" id="UP000728032"/>
    </source>
</evidence>
<dbReference type="AlphaFoldDB" id="A0A7R9MMS1"/>
<dbReference type="EMBL" id="CAJPVJ010030947">
    <property type="protein sequence ID" value="CAG2180260.1"/>
    <property type="molecule type" value="Genomic_DNA"/>
</dbReference>
<dbReference type="Gene3D" id="2.60.40.150">
    <property type="entry name" value="C2 domain"/>
    <property type="match status" value="1"/>
</dbReference>
<evidence type="ECO:0000313" key="2">
    <source>
        <dbReference type="EMBL" id="CAD7663123.1"/>
    </source>
</evidence>
<keyword evidence="3" id="KW-1185">Reference proteome</keyword>